<feature type="signal peptide" evidence="3">
    <location>
        <begin position="1"/>
        <end position="33"/>
    </location>
</feature>
<evidence type="ECO:0000313" key="6">
    <source>
        <dbReference type="Proteomes" id="UP000250079"/>
    </source>
</evidence>
<reference evidence="5 6" key="1">
    <citation type="submission" date="2016-12" db="EMBL/GenBank/DDBJ databases">
        <authorList>
            <person name="Song W.-J."/>
            <person name="Kurnit D.M."/>
        </authorList>
    </citation>
    <scope>NUCLEOTIDE SEQUENCE [LARGE SCALE GENOMIC DNA]</scope>
    <source>
        <strain evidence="5 6">IMCC3135</strain>
    </source>
</reference>
<dbReference type="SUPFAM" id="SSF53474">
    <property type="entry name" value="alpha/beta-Hydrolases"/>
    <property type="match status" value="1"/>
</dbReference>
<protein>
    <recommendedName>
        <fullName evidence="4">BD-FAE-like domain-containing protein</fullName>
    </recommendedName>
</protein>
<organism evidence="5 6">
    <name type="scientific">Granulosicoccus antarcticus IMCC3135</name>
    <dbReference type="NCBI Taxonomy" id="1192854"/>
    <lineage>
        <taxon>Bacteria</taxon>
        <taxon>Pseudomonadati</taxon>
        <taxon>Pseudomonadota</taxon>
        <taxon>Gammaproteobacteria</taxon>
        <taxon>Chromatiales</taxon>
        <taxon>Granulosicoccaceae</taxon>
        <taxon>Granulosicoccus</taxon>
    </lineage>
</organism>
<evidence type="ECO:0000256" key="3">
    <source>
        <dbReference type="SAM" id="SignalP"/>
    </source>
</evidence>
<dbReference type="EMBL" id="CP018632">
    <property type="protein sequence ID" value="ASJ75390.1"/>
    <property type="molecule type" value="Genomic_DNA"/>
</dbReference>
<dbReference type="Proteomes" id="UP000250079">
    <property type="component" value="Chromosome"/>
</dbReference>
<evidence type="ECO:0000259" key="4">
    <source>
        <dbReference type="Pfam" id="PF20434"/>
    </source>
</evidence>
<feature type="domain" description="BD-FAE-like" evidence="4">
    <location>
        <begin position="174"/>
        <end position="381"/>
    </location>
</feature>
<dbReference type="Gene3D" id="3.40.50.1820">
    <property type="entry name" value="alpha/beta hydrolase"/>
    <property type="match status" value="1"/>
</dbReference>
<evidence type="ECO:0000313" key="5">
    <source>
        <dbReference type="EMBL" id="ASJ75390.1"/>
    </source>
</evidence>
<feature type="region of interest" description="Disordered" evidence="2">
    <location>
        <begin position="465"/>
        <end position="491"/>
    </location>
</feature>
<dbReference type="InterPro" id="IPR049492">
    <property type="entry name" value="BD-FAE-like_dom"/>
</dbReference>
<name>A0A2Z2P258_9GAMM</name>
<dbReference type="InterPro" id="IPR050300">
    <property type="entry name" value="GDXG_lipolytic_enzyme"/>
</dbReference>
<evidence type="ECO:0000256" key="1">
    <source>
        <dbReference type="ARBA" id="ARBA00022801"/>
    </source>
</evidence>
<dbReference type="AlphaFoldDB" id="A0A2Z2P258"/>
<gene>
    <name evidence="5" type="ORF">IMCC3135_26675</name>
</gene>
<sequence length="524" mass="56078">MKPECSSKRTFARCSAYGTLLILSLLSTTSAVAAQPSLSDIFRSSLACALIEPLLADMRVTPLYRQEQGRCVSRVPDELDQDYFSDAGCEIPVAFEPTTLASHCELLLNADQLGEGQGINTPPVWTLPPGTRLDVGARSLEGVQQPYLQRQIYRTVQTLRGECALEMRVYAPSPVSEGEQRPSLLALHGGSWSSRGFGFFGLEMTIPHYVDAGFVVYAPFYRLLGDSEGSAACNEASIEQISDDAAAALDWVQIHATDYGSSPKPVVFGQSAGAHLATSLAVNRSSEVASAVLFYTPTDFTDFALRAQQGFYTDEQGLGILERLLNVSADEADVSASPIPENSFPLRIVQEGIDIPPVFMVHGMQDGLVEARQSVRLCDALAGRQLLALDAEVEQPDTLREIVQCGAGSGASSQLQLIREGEHALDVCLAGALLPTDLCPSGSEASRQEVASAIGDAVSFANNTGRGIDGTEAGQRPAEDEVSETSGESGSGAGVVLPWLLALTLWLRRHPVVRARRSCLQDNS</sequence>
<dbReference type="GO" id="GO:0016787">
    <property type="term" value="F:hydrolase activity"/>
    <property type="evidence" value="ECO:0007669"/>
    <property type="project" value="UniProtKB-KW"/>
</dbReference>
<evidence type="ECO:0000256" key="2">
    <source>
        <dbReference type="SAM" id="MobiDB-lite"/>
    </source>
</evidence>
<dbReference type="KEGG" id="gai:IMCC3135_26675"/>
<keyword evidence="1" id="KW-0378">Hydrolase</keyword>
<feature type="chain" id="PRO_5016347593" description="BD-FAE-like domain-containing protein" evidence="3">
    <location>
        <begin position="34"/>
        <end position="524"/>
    </location>
</feature>
<dbReference type="Pfam" id="PF20434">
    <property type="entry name" value="BD-FAE"/>
    <property type="match status" value="1"/>
</dbReference>
<dbReference type="PANTHER" id="PTHR48081">
    <property type="entry name" value="AB HYDROLASE SUPERFAMILY PROTEIN C4A8.06C"/>
    <property type="match status" value="1"/>
</dbReference>
<keyword evidence="6" id="KW-1185">Reference proteome</keyword>
<dbReference type="InterPro" id="IPR029058">
    <property type="entry name" value="AB_hydrolase_fold"/>
</dbReference>
<keyword evidence="3" id="KW-0732">Signal</keyword>
<proteinExistence type="predicted"/>
<accession>A0A2Z2P258</accession>